<gene>
    <name evidence="3" type="ORF">ACFOWX_04860</name>
</gene>
<feature type="signal peptide" evidence="2">
    <location>
        <begin position="1"/>
        <end position="23"/>
    </location>
</feature>
<feature type="chain" id="PRO_5047342412" evidence="2">
    <location>
        <begin position="24"/>
        <end position="199"/>
    </location>
</feature>
<dbReference type="Proteomes" id="UP001595887">
    <property type="component" value="Unassembled WGS sequence"/>
</dbReference>
<dbReference type="EMBL" id="JBHSDH010000013">
    <property type="protein sequence ID" value="MFC4291744.1"/>
    <property type="molecule type" value="Genomic_DNA"/>
</dbReference>
<evidence type="ECO:0000256" key="1">
    <source>
        <dbReference type="SAM" id="MobiDB-lite"/>
    </source>
</evidence>
<name>A0ABV8REQ6_9SPHN</name>
<evidence type="ECO:0000256" key="2">
    <source>
        <dbReference type="SAM" id="SignalP"/>
    </source>
</evidence>
<comment type="caution">
    <text evidence="3">The sequence shown here is derived from an EMBL/GenBank/DDBJ whole genome shotgun (WGS) entry which is preliminary data.</text>
</comment>
<evidence type="ECO:0000313" key="4">
    <source>
        <dbReference type="Proteomes" id="UP001595887"/>
    </source>
</evidence>
<evidence type="ECO:0000313" key="3">
    <source>
        <dbReference type="EMBL" id="MFC4291744.1"/>
    </source>
</evidence>
<accession>A0ABV8REQ6</accession>
<reference evidence="4" key="1">
    <citation type="journal article" date="2019" name="Int. J. Syst. Evol. Microbiol.">
        <title>The Global Catalogue of Microorganisms (GCM) 10K type strain sequencing project: providing services to taxonomists for standard genome sequencing and annotation.</title>
        <authorList>
            <consortium name="The Broad Institute Genomics Platform"/>
            <consortium name="The Broad Institute Genome Sequencing Center for Infectious Disease"/>
            <person name="Wu L."/>
            <person name="Ma J."/>
        </authorList>
    </citation>
    <scope>NUCLEOTIDE SEQUENCE [LARGE SCALE GENOMIC DNA]</scope>
    <source>
        <strain evidence="4">CECT 8531</strain>
    </source>
</reference>
<sequence length="199" mass="20760">MIKTKFLIAATISFGLAGCGAMGSNTSLYSANQPVVERTNFAIDVNANGSSGIAPGEKVRVGEWMNALQLGYGDRVSVDYGAGYANNTIKNEVAQMAAERGMLIADTAPVTPGAVAPGTVRIVVTRSSASVPGCPNWSKSTEANYNSSTHPNYGCAVNSTMAAMIADPEDLVRGKENEKLDSSSGKNAIQAYRTKTGDQ</sequence>
<feature type="region of interest" description="Disordered" evidence="1">
    <location>
        <begin position="174"/>
        <end position="199"/>
    </location>
</feature>
<proteinExistence type="predicted"/>
<organism evidence="3 4">
    <name type="scientific">Sphingorhabdus arenilitoris</name>
    <dbReference type="NCBI Taxonomy" id="1490041"/>
    <lineage>
        <taxon>Bacteria</taxon>
        <taxon>Pseudomonadati</taxon>
        <taxon>Pseudomonadota</taxon>
        <taxon>Alphaproteobacteria</taxon>
        <taxon>Sphingomonadales</taxon>
        <taxon>Sphingomonadaceae</taxon>
        <taxon>Sphingorhabdus</taxon>
    </lineage>
</organism>
<protein>
    <submittedName>
        <fullName evidence="3">CpaD family pilus assembly protein</fullName>
    </submittedName>
</protein>
<keyword evidence="2" id="KW-0732">Signal</keyword>
<dbReference type="Pfam" id="PF09476">
    <property type="entry name" value="Pilus_CpaD"/>
    <property type="match status" value="1"/>
</dbReference>
<dbReference type="InterPro" id="IPR019027">
    <property type="entry name" value="Pilus_biogenesis_CpaD-related"/>
</dbReference>
<keyword evidence="4" id="KW-1185">Reference proteome</keyword>
<dbReference type="PROSITE" id="PS51257">
    <property type="entry name" value="PROKAR_LIPOPROTEIN"/>
    <property type="match status" value="1"/>
</dbReference>
<dbReference type="RefSeq" id="WP_381421866.1">
    <property type="nucleotide sequence ID" value="NZ_JBHSDH010000013.1"/>
</dbReference>